<comment type="subcellular location">
    <subcellularLocation>
        <location evidence="1">Cell membrane</location>
        <topology evidence="1">Multi-pass membrane protein</topology>
    </subcellularLocation>
</comment>
<keyword evidence="6 12" id="KW-0067">ATP-binding</keyword>
<evidence type="ECO:0000313" key="13">
    <source>
        <dbReference type="Proteomes" id="UP000323720"/>
    </source>
</evidence>
<evidence type="ECO:0000313" key="12">
    <source>
        <dbReference type="EMBL" id="TYB77025.1"/>
    </source>
</evidence>
<dbReference type="FunFam" id="3.40.50.300:FF:000221">
    <property type="entry name" value="Multidrug ABC transporter ATP-binding protein"/>
    <property type="match status" value="1"/>
</dbReference>
<dbReference type="InterPro" id="IPR011527">
    <property type="entry name" value="ABC1_TM_dom"/>
</dbReference>
<keyword evidence="8 9" id="KW-0472">Membrane</keyword>
<evidence type="ECO:0000256" key="8">
    <source>
        <dbReference type="ARBA" id="ARBA00023136"/>
    </source>
</evidence>
<evidence type="ECO:0000259" key="10">
    <source>
        <dbReference type="PROSITE" id="PS50893"/>
    </source>
</evidence>
<keyword evidence="4 9" id="KW-0812">Transmembrane</keyword>
<keyword evidence="3" id="KW-1003">Cell membrane</keyword>
<dbReference type="Proteomes" id="UP000323720">
    <property type="component" value="Unassembled WGS sequence"/>
</dbReference>
<reference evidence="12 13" key="1">
    <citation type="submission" date="2019-08" db="EMBL/GenBank/DDBJ databases">
        <title>Genomes of Antarctic Bizionia species.</title>
        <authorList>
            <person name="Bowman J.P."/>
        </authorList>
    </citation>
    <scope>NUCLEOTIDE SEQUENCE [LARGE SCALE GENOMIC DNA]</scope>
    <source>
        <strain evidence="12 13">ADA-4</strain>
    </source>
</reference>
<keyword evidence="5" id="KW-0547">Nucleotide-binding</keyword>
<comment type="caution">
    <text evidence="12">The sequence shown here is derived from an EMBL/GenBank/DDBJ whole genome shotgun (WGS) entry which is preliminary data.</text>
</comment>
<dbReference type="GO" id="GO:0016887">
    <property type="term" value="F:ATP hydrolysis activity"/>
    <property type="evidence" value="ECO:0007669"/>
    <property type="project" value="InterPro"/>
</dbReference>
<keyword evidence="2" id="KW-0813">Transport</keyword>
<dbReference type="SMART" id="SM00382">
    <property type="entry name" value="AAA"/>
    <property type="match status" value="1"/>
</dbReference>
<feature type="transmembrane region" description="Helical" evidence="9">
    <location>
        <begin position="167"/>
        <end position="185"/>
    </location>
</feature>
<keyword evidence="7 9" id="KW-1133">Transmembrane helix</keyword>
<dbReference type="GO" id="GO:0005886">
    <property type="term" value="C:plasma membrane"/>
    <property type="evidence" value="ECO:0007669"/>
    <property type="project" value="UniProtKB-SubCell"/>
</dbReference>
<dbReference type="GO" id="GO:0015421">
    <property type="term" value="F:ABC-type oligopeptide transporter activity"/>
    <property type="evidence" value="ECO:0007669"/>
    <property type="project" value="TreeGrafter"/>
</dbReference>
<feature type="domain" description="ABC transporter" evidence="10">
    <location>
        <begin position="342"/>
        <end position="577"/>
    </location>
</feature>
<evidence type="ECO:0000256" key="7">
    <source>
        <dbReference type="ARBA" id="ARBA00022989"/>
    </source>
</evidence>
<dbReference type="PROSITE" id="PS50929">
    <property type="entry name" value="ABC_TM1F"/>
    <property type="match status" value="1"/>
</dbReference>
<feature type="domain" description="ABC transmembrane type-1" evidence="11">
    <location>
        <begin position="19"/>
        <end position="310"/>
    </location>
</feature>
<dbReference type="InterPro" id="IPR003593">
    <property type="entry name" value="AAA+_ATPase"/>
</dbReference>
<gene>
    <name evidence="12" type="ORF">ES674_10025</name>
</gene>
<dbReference type="RefSeq" id="WP_148403903.1">
    <property type="nucleotide sequence ID" value="NZ_VSKK01000002.1"/>
</dbReference>
<dbReference type="Pfam" id="PF00005">
    <property type="entry name" value="ABC_tran"/>
    <property type="match status" value="1"/>
</dbReference>
<evidence type="ECO:0000259" key="11">
    <source>
        <dbReference type="PROSITE" id="PS50929"/>
    </source>
</evidence>
<dbReference type="PROSITE" id="PS00211">
    <property type="entry name" value="ABC_TRANSPORTER_1"/>
    <property type="match status" value="1"/>
</dbReference>
<dbReference type="OrthoDB" id="9780296at2"/>
<evidence type="ECO:0000256" key="3">
    <source>
        <dbReference type="ARBA" id="ARBA00022475"/>
    </source>
</evidence>
<proteinExistence type="predicted"/>
<dbReference type="Gene3D" id="3.40.50.300">
    <property type="entry name" value="P-loop containing nucleotide triphosphate hydrolases"/>
    <property type="match status" value="1"/>
</dbReference>
<evidence type="ECO:0000256" key="1">
    <source>
        <dbReference type="ARBA" id="ARBA00004651"/>
    </source>
</evidence>
<feature type="transmembrane region" description="Helical" evidence="9">
    <location>
        <begin position="64"/>
        <end position="84"/>
    </location>
</feature>
<sequence>MKELKHLNKYFLKYKGKVITGILITIVSKIFLLFTPELIGASIDVVDEFRKGIITDITIVKKELLINILYIIGAAIITGVLTFFMRQTIINVSRYIEFDLKNEIYQQYQRLSLNFYKKNRTGDLMNRISEDVNSVRMYAGPAIMYSINTATLFIIAIAFMYRQAPSLTLYTIIPLPILSVIIYKLSKTIHKRSTIVQQYLSKLSSFTQETFSGIAIIKSYGMEHNASKSFDELATESREKQLDLVRINAFFFPMMILLIGLSNLIVIYVGGLQYMSGEITLGVITKFIIYVNMLTWPVATVGWVTSIVQTAEASQNRINEFLEINPEIQNKALNASVIKGDIVFKNVFFTYDDTNIQALKGVSFTVKGGETLAVIGKTGSGKSTILDLIGRLYDIESGELLIDGVPIDEVNLSDLRDAIGYVPQEAFLFSDTINNNIKFGREDATDEQVIQAAKYAQVHKNIIGFNKGYETILGERGITLSGGQKQRVSIARAIIKDPQILLFDDCLSAVDTETEEKILNNLKKLTTGKTTIIVSHRISAAKNADKIIILDAGHIAQAGSHDVLISKEGYYKNLYLKQLSENANP</sequence>
<dbReference type="InterPro" id="IPR003439">
    <property type="entry name" value="ABC_transporter-like_ATP-bd"/>
</dbReference>
<evidence type="ECO:0000256" key="2">
    <source>
        <dbReference type="ARBA" id="ARBA00022448"/>
    </source>
</evidence>
<evidence type="ECO:0000256" key="4">
    <source>
        <dbReference type="ARBA" id="ARBA00022692"/>
    </source>
</evidence>
<accession>A0A5D0R7X0</accession>
<feature type="transmembrane region" description="Helical" evidence="9">
    <location>
        <begin position="250"/>
        <end position="275"/>
    </location>
</feature>
<dbReference type="GO" id="GO:0005524">
    <property type="term" value="F:ATP binding"/>
    <property type="evidence" value="ECO:0007669"/>
    <property type="project" value="UniProtKB-KW"/>
</dbReference>
<evidence type="ECO:0000256" key="9">
    <source>
        <dbReference type="SAM" id="Phobius"/>
    </source>
</evidence>
<dbReference type="InterPro" id="IPR017871">
    <property type="entry name" value="ABC_transporter-like_CS"/>
</dbReference>
<dbReference type="PROSITE" id="PS50893">
    <property type="entry name" value="ABC_TRANSPORTER_2"/>
    <property type="match status" value="1"/>
</dbReference>
<dbReference type="CDD" id="cd18541">
    <property type="entry name" value="ABC_6TM_TmrB_like"/>
    <property type="match status" value="1"/>
</dbReference>
<protein>
    <submittedName>
        <fullName evidence="12">ABC transporter ATP-binding protein</fullName>
    </submittedName>
</protein>
<feature type="transmembrane region" description="Helical" evidence="9">
    <location>
        <begin position="21"/>
        <end position="44"/>
    </location>
</feature>
<feature type="transmembrane region" description="Helical" evidence="9">
    <location>
        <begin position="142"/>
        <end position="161"/>
    </location>
</feature>
<dbReference type="SUPFAM" id="SSF90123">
    <property type="entry name" value="ABC transporter transmembrane region"/>
    <property type="match status" value="1"/>
</dbReference>
<organism evidence="12 13">
    <name type="scientific">Bizionia myxarmorum</name>
    <dbReference type="NCBI Taxonomy" id="291186"/>
    <lineage>
        <taxon>Bacteria</taxon>
        <taxon>Pseudomonadati</taxon>
        <taxon>Bacteroidota</taxon>
        <taxon>Flavobacteriia</taxon>
        <taxon>Flavobacteriales</taxon>
        <taxon>Flavobacteriaceae</taxon>
        <taxon>Bizionia</taxon>
    </lineage>
</organism>
<dbReference type="EMBL" id="VSKK01000002">
    <property type="protein sequence ID" value="TYB77025.1"/>
    <property type="molecule type" value="Genomic_DNA"/>
</dbReference>
<dbReference type="AlphaFoldDB" id="A0A5D0R7X0"/>
<dbReference type="Gene3D" id="1.20.1560.10">
    <property type="entry name" value="ABC transporter type 1, transmembrane domain"/>
    <property type="match status" value="1"/>
</dbReference>
<feature type="transmembrane region" description="Helical" evidence="9">
    <location>
        <begin position="287"/>
        <end position="308"/>
    </location>
</feature>
<evidence type="ECO:0000256" key="5">
    <source>
        <dbReference type="ARBA" id="ARBA00022741"/>
    </source>
</evidence>
<dbReference type="PANTHER" id="PTHR43394:SF1">
    <property type="entry name" value="ATP-BINDING CASSETTE SUB-FAMILY B MEMBER 10, MITOCHONDRIAL"/>
    <property type="match status" value="1"/>
</dbReference>
<name>A0A5D0R7X0_9FLAO</name>
<dbReference type="InterPro" id="IPR039421">
    <property type="entry name" value="Type_1_exporter"/>
</dbReference>
<keyword evidence="13" id="KW-1185">Reference proteome</keyword>
<dbReference type="PANTHER" id="PTHR43394">
    <property type="entry name" value="ATP-DEPENDENT PERMEASE MDL1, MITOCHONDRIAL"/>
    <property type="match status" value="1"/>
</dbReference>
<dbReference type="InterPro" id="IPR027417">
    <property type="entry name" value="P-loop_NTPase"/>
</dbReference>
<evidence type="ECO:0000256" key="6">
    <source>
        <dbReference type="ARBA" id="ARBA00022840"/>
    </source>
</evidence>
<dbReference type="Pfam" id="PF00664">
    <property type="entry name" value="ABC_membrane"/>
    <property type="match status" value="1"/>
</dbReference>
<dbReference type="InterPro" id="IPR036640">
    <property type="entry name" value="ABC1_TM_sf"/>
</dbReference>
<dbReference type="SUPFAM" id="SSF52540">
    <property type="entry name" value="P-loop containing nucleoside triphosphate hydrolases"/>
    <property type="match status" value="1"/>
</dbReference>